<dbReference type="Pfam" id="PF20684">
    <property type="entry name" value="Fung_rhodopsin"/>
    <property type="match status" value="1"/>
</dbReference>
<feature type="compositionally biased region" description="Basic residues" evidence="6">
    <location>
        <begin position="403"/>
        <end position="412"/>
    </location>
</feature>
<feature type="transmembrane region" description="Helical" evidence="7">
    <location>
        <begin position="111"/>
        <end position="138"/>
    </location>
</feature>
<gene>
    <name evidence="9" type="ORF">PG999_008558</name>
</gene>
<feature type="transmembrane region" description="Helical" evidence="7">
    <location>
        <begin position="73"/>
        <end position="91"/>
    </location>
</feature>
<feature type="compositionally biased region" description="Polar residues" evidence="6">
    <location>
        <begin position="383"/>
        <end position="402"/>
    </location>
</feature>
<evidence type="ECO:0000256" key="5">
    <source>
        <dbReference type="ARBA" id="ARBA00038359"/>
    </source>
</evidence>
<comment type="similarity">
    <text evidence="5">Belongs to the SAT4 family.</text>
</comment>
<keyword evidence="4 7" id="KW-0472">Membrane</keyword>
<keyword evidence="2 7" id="KW-0812">Transmembrane</keyword>
<evidence type="ECO:0000256" key="6">
    <source>
        <dbReference type="SAM" id="MobiDB-lite"/>
    </source>
</evidence>
<reference evidence="9 10" key="1">
    <citation type="submission" date="2023-01" db="EMBL/GenBank/DDBJ databases">
        <title>Analysis of 21 Apiospora genomes using comparative genomics revels a genus with tremendous synthesis potential of carbohydrate active enzymes and secondary metabolites.</title>
        <authorList>
            <person name="Sorensen T."/>
        </authorList>
    </citation>
    <scope>NUCLEOTIDE SEQUENCE [LARGE SCALE GENOMIC DNA]</scope>
    <source>
        <strain evidence="9 10">CBS 117206</strain>
    </source>
</reference>
<feature type="compositionally biased region" description="Basic residues" evidence="6">
    <location>
        <begin position="330"/>
        <end position="344"/>
    </location>
</feature>
<dbReference type="GO" id="GO:0016020">
    <property type="term" value="C:membrane"/>
    <property type="evidence" value="ECO:0007669"/>
    <property type="project" value="UniProtKB-SubCell"/>
</dbReference>
<evidence type="ECO:0000256" key="3">
    <source>
        <dbReference type="ARBA" id="ARBA00022989"/>
    </source>
</evidence>
<comment type="subcellular location">
    <subcellularLocation>
        <location evidence="1">Membrane</location>
        <topology evidence="1">Multi-pass membrane protein</topology>
    </subcellularLocation>
</comment>
<feature type="transmembrane region" description="Helical" evidence="7">
    <location>
        <begin position="199"/>
        <end position="219"/>
    </location>
</feature>
<dbReference type="EMBL" id="JAQQWP010000008">
    <property type="protein sequence ID" value="KAK8105199.1"/>
    <property type="molecule type" value="Genomic_DNA"/>
</dbReference>
<accession>A0AAW0QI22</accession>
<evidence type="ECO:0000256" key="1">
    <source>
        <dbReference type="ARBA" id="ARBA00004141"/>
    </source>
</evidence>
<evidence type="ECO:0000256" key="7">
    <source>
        <dbReference type="SAM" id="Phobius"/>
    </source>
</evidence>
<evidence type="ECO:0000259" key="8">
    <source>
        <dbReference type="Pfam" id="PF20684"/>
    </source>
</evidence>
<protein>
    <recommendedName>
        <fullName evidence="8">Rhodopsin domain-containing protein</fullName>
    </recommendedName>
</protein>
<dbReference type="AlphaFoldDB" id="A0AAW0QI22"/>
<feature type="transmembrane region" description="Helical" evidence="7">
    <location>
        <begin position="269"/>
        <end position="292"/>
    </location>
</feature>
<dbReference type="InterPro" id="IPR052337">
    <property type="entry name" value="SAT4-like"/>
</dbReference>
<name>A0AAW0QI22_9PEZI</name>
<proteinExistence type="inferred from homology"/>
<feature type="compositionally biased region" description="Basic and acidic residues" evidence="6">
    <location>
        <begin position="367"/>
        <end position="376"/>
    </location>
</feature>
<sequence length="412" mass="45414">MGDMLDLSGLSPDQLAAALEGPALPPPNGTVSDFDHPRMIMPWPTACLPRVWPSTLSCWRFVSMRGSSLPGGCISKTAFIVAFIGCGYFQLHEVGFFVHQWDVRIREMTVLLHNYIIFSNFQLLSVGLLKVAIILDWIRLFCPTGTRGSFFWACHAVMWINILWTASMIIAINLSCIPHQAIWDLTIPGKCFEKSTLDVALAVMALATDLAILALPHRVIWHLHLSTKKKLGISAMFGLGLLSSLAAAARLPTVVNFAYNSSLDVVYDYSAVIFWALSEYTSGMLVFCVPSVPKIFGHVRRSGVVASLKSWAGSAPDPRGGENGSSQSRSRGHHSSGHAPHSRPRMYQQLDPHSGEIPLTDLSPAGSEERARHPLPPEEGTILRTTEFSTTEDSASNMPKSYQNRHHPWMEP</sequence>
<feature type="domain" description="Rhodopsin" evidence="8">
    <location>
        <begin position="78"/>
        <end position="296"/>
    </location>
</feature>
<evidence type="ECO:0000313" key="9">
    <source>
        <dbReference type="EMBL" id="KAK8105199.1"/>
    </source>
</evidence>
<evidence type="ECO:0000313" key="10">
    <source>
        <dbReference type="Proteomes" id="UP001392437"/>
    </source>
</evidence>
<dbReference type="Proteomes" id="UP001392437">
    <property type="component" value="Unassembled WGS sequence"/>
</dbReference>
<dbReference type="PANTHER" id="PTHR33048:SF47">
    <property type="entry name" value="INTEGRAL MEMBRANE PROTEIN-RELATED"/>
    <property type="match status" value="1"/>
</dbReference>
<keyword evidence="3 7" id="KW-1133">Transmembrane helix</keyword>
<dbReference type="PANTHER" id="PTHR33048">
    <property type="entry name" value="PTH11-LIKE INTEGRAL MEMBRANE PROTEIN (AFU_ORTHOLOGUE AFUA_5G11245)"/>
    <property type="match status" value="1"/>
</dbReference>
<feature type="transmembrane region" description="Helical" evidence="7">
    <location>
        <begin position="231"/>
        <end position="249"/>
    </location>
</feature>
<feature type="region of interest" description="Disordered" evidence="6">
    <location>
        <begin position="311"/>
        <end position="412"/>
    </location>
</feature>
<evidence type="ECO:0000256" key="4">
    <source>
        <dbReference type="ARBA" id="ARBA00023136"/>
    </source>
</evidence>
<keyword evidence="10" id="KW-1185">Reference proteome</keyword>
<comment type="caution">
    <text evidence="9">The sequence shown here is derived from an EMBL/GenBank/DDBJ whole genome shotgun (WGS) entry which is preliminary data.</text>
</comment>
<dbReference type="InterPro" id="IPR049326">
    <property type="entry name" value="Rhodopsin_dom_fungi"/>
</dbReference>
<organism evidence="9 10">
    <name type="scientific">Apiospora kogelbergensis</name>
    <dbReference type="NCBI Taxonomy" id="1337665"/>
    <lineage>
        <taxon>Eukaryota</taxon>
        <taxon>Fungi</taxon>
        <taxon>Dikarya</taxon>
        <taxon>Ascomycota</taxon>
        <taxon>Pezizomycotina</taxon>
        <taxon>Sordariomycetes</taxon>
        <taxon>Xylariomycetidae</taxon>
        <taxon>Amphisphaeriales</taxon>
        <taxon>Apiosporaceae</taxon>
        <taxon>Apiospora</taxon>
    </lineage>
</organism>
<feature type="transmembrane region" description="Helical" evidence="7">
    <location>
        <begin position="150"/>
        <end position="174"/>
    </location>
</feature>
<evidence type="ECO:0000256" key="2">
    <source>
        <dbReference type="ARBA" id="ARBA00022692"/>
    </source>
</evidence>